<name>A0A1F5X2I5_9BACT</name>
<dbReference type="EMBL" id="MFIE01000032">
    <property type="protein sequence ID" value="OGF82118.1"/>
    <property type="molecule type" value="Genomic_DNA"/>
</dbReference>
<dbReference type="Gene3D" id="1.20.1600.10">
    <property type="entry name" value="Outer membrane efflux proteins (OEP)"/>
    <property type="match status" value="1"/>
</dbReference>
<dbReference type="SUPFAM" id="SSF56954">
    <property type="entry name" value="Outer membrane efflux proteins (OEP)"/>
    <property type="match status" value="1"/>
</dbReference>
<feature type="chain" id="PRO_5009522280" description="DUF5667 domain-containing protein" evidence="2">
    <location>
        <begin position="24"/>
        <end position="187"/>
    </location>
</feature>
<protein>
    <recommendedName>
        <fullName evidence="5">DUF5667 domain-containing protein</fullName>
    </recommendedName>
</protein>
<feature type="compositionally biased region" description="Polar residues" evidence="1">
    <location>
        <begin position="25"/>
        <end position="41"/>
    </location>
</feature>
<keyword evidence="2" id="KW-0732">Signal</keyword>
<evidence type="ECO:0000256" key="1">
    <source>
        <dbReference type="SAM" id="MobiDB-lite"/>
    </source>
</evidence>
<evidence type="ECO:0000256" key="2">
    <source>
        <dbReference type="SAM" id="SignalP"/>
    </source>
</evidence>
<sequence length="187" mass="20711">MNKKIIALLVLVSFSLLSAPVMAHETSTPHPHATSTRATSTKPRENVQNKIQEKREEVRAKLSAARIRNIRNYFKTMGRRIEAAIERLEKLAERIESRIEKMEERGVDVAKAKTELAEAEVKITEAKTAFADAKAKLEAALSSETPKESFKQVREGLVKGVVEKIKAAHQALVEAIRALKAAEGSSN</sequence>
<organism evidence="3 4">
    <name type="scientific">Candidatus Giovannonibacteria bacterium RIFCSPLOWO2_01_FULL_46_13</name>
    <dbReference type="NCBI Taxonomy" id="1798352"/>
    <lineage>
        <taxon>Bacteria</taxon>
        <taxon>Candidatus Giovannoniibacteriota</taxon>
    </lineage>
</organism>
<accession>A0A1F5X2I5</accession>
<evidence type="ECO:0000313" key="3">
    <source>
        <dbReference type="EMBL" id="OGF82118.1"/>
    </source>
</evidence>
<comment type="caution">
    <text evidence="3">The sequence shown here is derived from an EMBL/GenBank/DDBJ whole genome shotgun (WGS) entry which is preliminary data.</text>
</comment>
<gene>
    <name evidence="3" type="ORF">A3B18_03350</name>
</gene>
<reference evidence="3 4" key="1">
    <citation type="journal article" date="2016" name="Nat. Commun.">
        <title>Thousands of microbial genomes shed light on interconnected biogeochemical processes in an aquifer system.</title>
        <authorList>
            <person name="Anantharaman K."/>
            <person name="Brown C.T."/>
            <person name="Hug L.A."/>
            <person name="Sharon I."/>
            <person name="Castelle C.J."/>
            <person name="Probst A.J."/>
            <person name="Thomas B.C."/>
            <person name="Singh A."/>
            <person name="Wilkins M.J."/>
            <person name="Karaoz U."/>
            <person name="Brodie E.L."/>
            <person name="Williams K.H."/>
            <person name="Hubbard S.S."/>
            <person name="Banfield J.F."/>
        </authorList>
    </citation>
    <scope>NUCLEOTIDE SEQUENCE [LARGE SCALE GENOMIC DNA]</scope>
</reference>
<feature type="signal peptide" evidence="2">
    <location>
        <begin position="1"/>
        <end position="23"/>
    </location>
</feature>
<evidence type="ECO:0008006" key="5">
    <source>
        <dbReference type="Google" id="ProtNLM"/>
    </source>
</evidence>
<feature type="region of interest" description="Disordered" evidence="1">
    <location>
        <begin position="25"/>
        <end position="48"/>
    </location>
</feature>
<proteinExistence type="predicted"/>
<evidence type="ECO:0000313" key="4">
    <source>
        <dbReference type="Proteomes" id="UP000178684"/>
    </source>
</evidence>
<dbReference type="Proteomes" id="UP000178684">
    <property type="component" value="Unassembled WGS sequence"/>
</dbReference>
<dbReference type="AlphaFoldDB" id="A0A1F5X2I5"/>